<dbReference type="RefSeq" id="WP_132324447.1">
    <property type="nucleotide sequence ID" value="NZ_FWZT01000027.1"/>
</dbReference>
<sequence length="164" mass="18783">MNWKERTTEERTLLNPSFCSNIIWHAATGFHTTSNRDFSFTEAFLILPIVLDKRTRESLPKSTRTSMTVWLERNPILKSRIQIRAKNMVRFTRESLLFAANNEFIKLDGFSIQANRSWARKVKTVLNGSTPEVQECAKKAVLVGKWLGMSPNPNTTLAIMGIRP</sequence>
<accession>A0A1Y6CTF5</accession>
<proteinExistence type="predicted"/>
<dbReference type="OrthoDB" id="7059377at2"/>
<keyword evidence="2" id="KW-1185">Reference proteome</keyword>
<gene>
    <name evidence="1" type="ORF">SAMN06296036_12754</name>
</gene>
<dbReference type="EMBL" id="FWZT01000027">
    <property type="protein sequence ID" value="SMF72971.1"/>
    <property type="molecule type" value="Genomic_DNA"/>
</dbReference>
<evidence type="ECO:0000313" key="1">
    <source>
        <dbReference type="EMBL" id="SMF72971.1"/>
    </source>
</evidence>
<evidence type="ECO:0000313" key="2">
    <source>
        <dbReference type="Proteomes" id="UP000192907"/>
    </source>
</evidence>
<dbReference type="STRING" id="1513793.SAMN06296036_12754"/>
<dbReference type="AlphaFoldDB" id="A0A1Y6CTF5"/>
<reference evidence="2" key="1">
    <citation type="submission" date="2017-04" db="EMBL/GenBank/DDBJ databases">
        <authorList>
            <person name="Varghese N."/>
            <person name="Submissions S."/>
        </authorList>
    </citation>
    <scope>NUCLEOTIDE SEQUENCE [LARGE SCALE GENOMIC DNA]</scope>
    <source>
        <strain evidence="2">RKEM611</strain>
    </source>
</reference>
<dbReference type="Proteomes" id="UP000192907">
    <property type="component" value="Unassembled WGS sequence"/>
</dbReference>
<name>A0A1Y6CTF5_9BACT</name>
<protein>
    <submittedName>
        <fullName evidence="1">Uncharacterized protein</fullName>
    </submittedName>
</protein>
<organism evidence="1 2">
    <name type="scientific">Pseudobacteriovorax antillogorgiicola</name>
    <dbReference type="NCBI Taxonomy" id="1513793"/>
    <lineage>
        <taxon>Bacteria</taxon>
        <taxon>Pseudomonadati</taxon>
        <taxon>Bdellovibrionota</taxon>
        <taxon>Oligoflexia</taxon>
        <taxon>Oligoflexales</taxon>
        <taxon>Pseudobacteriovoracaceae</taxon>
        <taxon>Pseudobacteriovorax</taxon>
    </lineage>
</organism>
<dbReference type="Pfam" id="PF20131">
    <property type="entry name" value="MC3"/>
    <property type="match status" value="1"/>
</dbReference>
<dbReference type="InterPro" id="IPR045390">
    <property type="entry name" value="ABC-3C_MC3"/>
</dbReference>